<dbReference type="EMBL" id="CP064789">
    <property type="protein sequence ID" value="QSG11999.1"/>
    <property type="molecule type" value="Genomic_DNA"/>
</dbReference>
<proteinExistence type="predicted"/>
<keyword evidence="1" id="KW-1133">Transmembrane helix</keyword>
<evidence type="ECO:0000313" key="2">
    <source>
        <dbReference type="EMBL" id="QSG11999.1"/>
    </source>
</evidence>
<dbReference type="Proteomes" id="UP000663305">
    <property type="component" value="Chromosome"/>
</dbReference>
<protein>
    <submittedName>
        <fullName evidence="2">Uncharacterized protein</fullName>
    </submittedName>
</protein>
<evidence type="ECO:0000256" key="1">
    <source>
        <dbReference type="SAM" id="Phobius"/>
    </source>
</evidence>
<sequence length="80" mass="8156">MREGVRSALVGLLGGSGGVAFVALAILAADPAADEALGLLVVAFLSLNGAFFVFAVIRYGSSFRFSSSGATDNDTLFRLA</sequence>
<keyword evidence="1" id="KW-0812">Transmembrane</keyword>
<dbReference type="GeneID" id="68861114"/>
<gene>
    <name evidence="2" type="ORF">HSBGL_1582</name>
</gene>
<accession>A0A897NM98</accession>
<feature type="transmembrane region" description="Helical" evidence="1">
    <location>
        <begin position="7"/>
        <end position="29"/>
    </location>
</feature>
<feature type="transmembrane region" description="Helical" evidence="1">
    <location>
        <begin position="35"/>
        <end position="57"/>
    </location>
</feature>
<dbReference type="AlphaFoldDB" id="A0A897NM98"/>
<evidence type="ECO:0000313" key="3">
    <source>
        <dbReference type="Proteomes" id="UP000663305"/>
    </source>
</evidence>
<organism evidence="2 3">
    <name type="scientific">Halapricum desulfuricans</name>
    <dbReference type="NCBI Taxonomy" id="2841257"/>
    <lineage>
        <taxon>Archaea</taxon>
        <taxon>Methanobacteriati</taxon>
        <taxon>Methanobacteriota</taxon>
        <taxon>Stenosarchaea group</taxon>
        <taxon>Halobacteria</taxon>
        <taxon>Halobacteriales</taxon>
        <taxon>Haloarculaceae</taxon>
        <taxon>Halapricum</taxon>
    </lineage>
</organism>
<keyword evidence="1" id="KW-0472">Membrane</keyword>
<dbReference type="RefSeq" id="WP_229124000.1">
    <property type="nucleotide sequence ID" value="NZ_CP064789.1"/>
</dbReference>
<reference evidence="2" key="1">
    <citation type="submission" date="2020-11" db="EMBL/GenBank/DDBJ databases">
        <title>Carbohydrate-dependent, anaerobic sulfur respiration: A novel catabolism in halophilic archaea.</title>
        <authorList>
            <person name="Sorokin D.Y."/>
            <person name="Messina E."/>
            <person name="Smedile F."/>
            <person name="La Cono V."/>
            <person name="Hallsworth J.E."/>
            <person name="Yakimov M.M."/>
        </authorList>
    </citation>
    <scope>NUCLEOTIDE SEQUENCE</scope>
    <source>
        <strain evidence="2">HSR-Bgl</strain>
    </source>
</reference>
<name>A0A897NM98_9EURY</name>